<dbReference type="EMBL" id="CP003075">
    <property type="protein sequence ID" value="AEQ50188.1"/>
    <property type="molecule type" value="Genomic_DNA"/>
</dbReference>
<accession>G4R737</accession>
<dbReference type="AlphaFoldDB" id="G4R737"/>
<organism evidence="3 4">
    <name type="scientific">Pelagibacterium halotolerans (strain DSM 22347 / JCM 15775 / CGMCC 1.7692 / B2)</name>
    <dbReference type="NCBI Taxonomy" id="1082931"/>
    <lineage>
        <taxon>Bacteria</taxon>
        <taxon>Pseudomonadati</taxon>
        <taxon>Pseudomonadota</taxon>
        <taxon>Alphaproteobacteria</taxon>
        <taxon>Hyphomicrobiales</taxon>
        <taxon>Devosiaceae</taxon>
        <taxon>Pelagibacterium</taxon>
    </lineage>
</organism>
<dbReference type="KEGG" id="phl:KKY_141"/>
<keyword evidence="1" id="KW-0732">Signal</keyword>
<dbReference type="KEGG" id="phl:KKY_144"/>
<keyword evidence="4" id="KW-1185">Reference proteome</keyword>
<feature type="signal peptide" evidence="1">
    <location>
        <begin position="1"/>
        <end position="28"/>
    </location>
</feature>
<dbReference type="STRING" id="1082931.KKY_141"/>
<dbReference type="InterPro" id="IPR046150">
    <property type="entry name" value="DUF6152"/>
</dbReference>
<evidence type="ECO:0000313" key="3">
    <source>
        <dbReference type="EMBL" id="AEQ50191.1"/>
    </source>
</evidence>
<dbReference type="Pfam" id="PF19649">
    <property type="entry name" value="DUF6152"/>
    <property type="match status" value="1"/>
</dbReference>
<dbReference type="eggNOG" id="ENOG50336T0">
    <property type="taxonomic scope" value="Bacteria"/>
</dbReference>
<dbReference type="HOGENOM" id="CLU_147983_0_0_5"/>
<protein>
    <submittedName>
        <fullName evidence="3">Uncharacterized protein</fullName>
    </submittedName>
</protein>
<name>G4R737_PELHB</name>
<proteinExistence type="predicted"/>
<reference evidence="3 4" key="2">
    <citation type="journal article" date="2012" name="J. Bacteriol.">
        <title>Complete genome sequence of Pelagibacterium halotolerans B2T.</title>
        <authorList>
            <person name="Huo Y.Y."/>
            <person name="Cheng H."/>
            <person name="Han X.F."/>
            <person name="Jiang X.W."/>
            <person name="Sun C."/>
            <person name="Zhang X.Q."/>
            <person name="Zhu X.F."/>
            <person name="Liu Y.F."/>
            <person name="Li P.F."/>
            <person name="Ni P.X."/>
            <person name="Wu M."/>
        </authorList>
    </citation>
    <scope>NUCLEOTIDE SEQUENCE [LARGE SCALE GENOMIC DNA]</scope>
    <source>
        <strain evidence="3">B2</strain>
        <strain evidence="4">DSM 22347 / JCM 15775 / CGMCC 1.7692 / B2</strain>
    </source>
</reference>
<dbReference type="RefSeq" id="WP_014129339.1">
    <property type="nucleotide sequence ID" value="NC_016078.1"/>
</dbReference>
<dbReference type="EMBL" id="CP003075">
    <property type="protein sequence ID" value="AEQ50191.1"/>
    <property type="molecule type" value="Genomic_DNA"/>
</dbReference>
<dbReference type="Proteomes" id="UP000008850">
    <property type="component" value="Chromosome"/>
</dbReference>
<gene>
    <name evidence="2" type="ordered locus">KKY_141</name>
    <name evidence="3" type="ordered locus">KKY_144</name>
</gene>
<sequence>MNTTKLTRALASLTVGGLVFAGATAAFAHHSNAMFDYTHGNERTITGTVNQFLWTNPHSYLDLAVTASSGNVQNWVVEFQGISLNSERGLTIDSFKEGDEVTVVIHPLKDGRTGGDFLSATLADGTEILPPEDD</sequence>
<evidence type="ECO:0000313" key="2">
    <source>
        <dbReference type="EMBL" id="AEQ50188.1"/>
    </source>
</evidence>
<feature type="chain" id="PRO_5007660643" evidence="1">
    <location>
        <begin position="29"/>
        <end position="134"/>
    </location>
</feature>
<evidence type="ECO:0000256" key="1">
    <source>
        <dbReference type="SAM" id="SignalP"/>
    </source>
</evidence>
<evidence type="ECO:0000313" key="4">
    <source>
        <dbReference type="Proteomes" id="UP000008850"/>
    </source>
</evidence>
<reference evidence="3" key="1">
    <citation type="submission" date="2011-10" db="EMBL/GenBank/DDBJ databases">
        <authorList>
            <person name="Huo Y.-Y."/>
            <person name="Cheng H."/>
            <person name="Wu M."/>
        </authorList>
    </citation>
    <scope>NUCLEOTIDE SEQUENCE</scope>
    <source>
        <strain evidence="3">B2</strain>
    </source>
</reference>